<dbReference type="Proteomes" id="UP000821845">
    <property type="component" value="Chromosome 4"/>
</dbReference>
<reference evidence="1" key="1">
    <citation type="submission" date="2020-05" db="EMBL/GenBank/DDBJ databases">
        <title>Large-scale comparative analyses of tick genomes elucidate their genetic diversity and vector capacities.</title>
        <authorList>
            <person name="Jia N."/>
            <person name="Wang J."/>
            <person name="Shi W."/>
            <person name="Du L."/>
            <person name="Sun Y."/>
            <person name="Zhan W."/>
            <person name="Jiang J."/>
            <person name="Wang Q."/>
            <person name="Zhang B."/>
            <person name="Ji P."/>
            <person name="Sakyi L.B."/>
            <person name="Cui X."/>
            <person name="Yuan T."/>
            <person name="Jiang B."/>
            <person name="Yang W."/>
            <person name="Lam T.T.-Y."/>
            <person name="Chang Q."/>
            <person name="Ding S."/>
            <person name="Wang X."/>
            <person name="Zhu J."/>
            <person name="Ruan X."/>
            <person name="Zhao L."/>
            <person name="Wei J."/>
            <person name="Que T."/>
            <person name="Du C."/>
            <person name="Cheng J."/>
            <person name="Dai P."/>
            <person name="Han X."/>
            <person name="Huang E."/>
            <person name="Gao Y."/>
            <person name="Liu J."/>
            <person name="Shao H."/>
            <person name="Ye R."/>
            <person name="Li L."/>
            <person name="Wei W."/>
            <person name="Wang X."/>
            <person name="Wang C."/>
            <person name="Yang T."/>
            <person name="Huo Q."/>
            <person name="Li W."/>
            <person name="Guo W."/>
            <person name="Chen H."/>
            <person name="Zhou L."/>
            <person name="Ni X."/>
            <person name="Tian J."/>
            <person name="Zhou Y."/>
            <person name="Sheng Y."/>
            <person name="Liu T."/>
            <person name="Pan Y."/>
            <person name="Xia L."/>
            <person name="Li J."/>
            <person name="Zhao F."/>
            <person name="Cao W."/>
        </authorList>
    </citation>
    <scope>NUCLEOTIDE SEQUENCE</scope>
    <source>
        <strain evidence="1">Hyas-2018</strain>
    </source>
</reference>
<dbReference type="EMBL" id="CM023484">
    <property type="protein sequence ID" value="KAH6932646.1"/>
    <property type="molecule type" value="Genomic_DNA"/>
</dbReference>
<evidence type="ECO:0000313" key="1">
    <source>
        <dbReference type="EMBL" id="KAH6932646.1"/>
    </source>
</evidence>
<name>A0ACB7SFD3_HYAAI</name>
<sequence>MAVALEESAEDEEESGLLQCKRAVWVKPWLTKKSLGMQNQLYEELLASDPEQARRVVENVFGILANRFRFLHTFVDAEPHRVATFVSAACALHNFLGLDAGAGTTEQSSESVLQDTFFPVQPVRGSRFKGAASALRDGLCDYFNGEGAVPWQDDKAFADPTKHRRPPK</sequence>
<proteinExistence type="predicted"/>
<protein>
    <submittedName>
        <fullName evidence="1">Uncharacterized protein</fullName>
    </submittedName>
</protein>
<accession>A0ACB7SFD3</accession>
<comment type="caution">
    <text evidence="1">The sequence shown here is derived from an EMBL/GenBank/DDBJ whole genome shotgun (WGS) entry which is preliminary data.</text>
</comment>
<evidence type="ECO:0000313" key="2">
    <source>
        <dbReference type="Proteomes" id="UP000821845"/>
    </source>
</evidence>
<keyword evidence="2" id="KW-1185">Reference proteome</keyword>
<gene>
    <name evidence="1" type="ORF">HPB50_008230</name>
</gene>
<organism evidence="1 2">
    <name type="scientific">Hyalomma asiaticum</name>
    <name type="common">Tick</name>
    <dbReference type="NCBI Taxonomy" id="266040"/>
    <lineage>
        <taxon>Eukaryota</taxon>
        <taxon>Metazoa</taxon>
        <taxon>Ecdysozoa</taxon>
        <taxon>Arthropoda</taxon>
        <taxon>Chelicerata</taxon>
        <taxon>Arachnida</taxon>
        <taxon>Acari</taxon>
        <taxon>Parasitiformes</taxon>
        <taxon>Ixodida</taxon>
        <taxon>Ixodoidea</taxon>
        <taxon>Ixodidae</taxon>
        <taxon>Hyalomminae</taxon>
        <taxon>Hyalomma</taxon>
    </lineage>
</organism>